<organism evidence="1 2">
    <name type="scientific">Caerostris extrusa</name>
    <name type="common">Bark spider</name>
    <name type="synonym">Caerostris bankana</name>
    <dbReference type="NCBI Taxonomy" id="172846"/>
    <lineage>
        <taxon>Eukaryota</taxon>
        <taxon>Metazoa</taxon>
        <taxon>Ecdysozoa</taxon>
        <taxon>Arthropoda</taxon>
        <taxon>Chelicerata</taxon>
        <taxon>Arachnida</taxon>
        <taxon>Araneae</taxon>
        <taxon>Araneomorphae</taxon>
        <taxon>Entelegynae</taxon>
        <taxon>Araneoidea</taxon>
        <taxon>Araneidae</taxon>
        <taxon>Caerostris</taxon>
    </lineage>
</organism>
<reference evidence="1 2" key="1">
    <citation type="submission" date="2021-06" db="EMBL/GenBank/DDBJ databases">
        <title>Caerostris extrusa draft genome.</title>
        <authorList>
            <person name="Kono N."/>
            <person name="Arakawa K."/>
        </authorList>
    </citation>
    <scope>NUCLEOTIDE SEQUENCE [LARGE SCALE GENOMIC DNA]</scope>
</reference>
<name>A0AAV4VZC0_CAEEX</name>
<evidence type="ECO:0000313" key="2">
    <source>
        <dbReference type="Proteomes" id="UP001054945"/>
    </source>
</evidence>
<sequence length="94" mass="10572">MAGLFRFLQVKNLVEEKVWSQKQSDRSNSCFLDGTFYLGTNHPLTRLRQICTYSFKSVAMTSCTTLGVLSGNENRAALPFGNHKYLANIDLLGH</sequence>
<dbReference type="AlphaFoldDB" id="A0AAV4VZC0"/>
<dbReference type="Proteomes" id="UP001054945">
    <property type="component" value="Unassembled WGS sequence"/>
</dbReference>
<protein>
    <submittedName>
        <fullName evidence="1">Uncharacterized protein</fullName>
    </submittedName>
</protein>
<keyword evidence="2" id="KW-1185">Reference proteome</keyword>
<comment type="caution">
    <text evidence="1">The sequence shown here is derived from an EMBL/GenBank/DDBJ whole genome shotgun (WGS) entry which is preliminary data.</text>
</comment>
<proteinExistence type="predicted"/>
<gene>
    <name evidence="1" type="ORF">CEXT_519881</name>
</gene>
<dbReference type="EMBL" id="BPLR01015393">
    <property type="protein sequence ID" value="GIY75816.1"/>
    <property type="molecule type" value="Genomic_DNA"/>
</dbReference>
<accession>A0AAV4VZC0</accession>
<evidence type="ECO:0000313" key="1">
    <source>
        <dbReference type="EMBL" id="GIY75816.1"/>
    </source>
</evidence>